<dbReference type="HAMAP" id="MF_01006">
    <property type="entry name" value="Undec_diphosphatase"/>
    <property type="match status" value="1"/>
</dbReference>
<evidence type="ECO:0000256" key="7">
    <source>
        <dbReference type="ARBA" id="ARBA00022801"/>
    </source>
</evidence>
<proteinExistence type="inferred from homology"/>
<comment type="similarity">
    <text evidence="2 17">Belongs to the UppP family.</text>
</comment>
<evidence type="ECO:0000256" key="3">
    <source>
        <dbReference type="ARBA" id="ARBA00012374"/>
    </source>
</evidence>
<evidence type="ECO:0000256" key="11">
    <source>
        <dbReference type="ARBA" id="ARBA00023136"/>
    </source>
</evidence>
<evidence type="ECO:0000256" key="15">
    <source>
        <dbReference type="ARBA" id="ARBA00032932"/>
    </source>
</evidence>
<gene>
    <name evidence="17" type="primary">uppP</name>
    <name evidence="18" type="ORF">EHV15_27680</name>
</gene>
<comment type="function">
    <text evidence="17">Catalyzes the dephosphorylation of undecaprenyl diphosphate (UPP). Confers resistance to bacitracin.</text>
</comment>
<keyword evidence="10 17" id="KW-1133">Transmembrane helix</keyword>
<protein>
    <recommendedName>
        <fullName evidence="4 17">Undecaprenyl-diphosphatase</fullName>
        <ecNumber evidence="3 17">3.6.1.27</ecNumber>
    </recommendedName>
    <alternativeName>
        <fullName evidence="15 17">Bacitracin resistance protein</fullName>
    </alternativeName>
    <alternativeName>
        <fullName evidence="14 17">Undecaprenyl pyrophosphate phosphatase</fullName>
    </alternativeName>
</protein>
<evidence type="ECO:0000256" key="10">
    <source>
        <dbReference type="ARBA" id="ARBA00022989"/>
    </source>
</evidence>
<feature type="transmembrane region" description="Helical" evidence="17">
    <location>
        <begin position="247"/>
        <end position="270"/>
    </location>
</feature>
<feature type="transmembrane region" description="Helical" evidence="17">
    <location>
        <begin position="55"/>
        <end position="73"/>
    </location>
</feature>
<keyword evidence="9 17" id="KW-0573">Peptidoglycan synthesis</keyword>
<dbReference type="PANTHER" id="PTHR30622">
    <property type="entry name" value="UNDECAPRENYL-DIPHOSPHATASE"/>
    <property type="match status" value="1"/>
</dbReference>
<feature type="transmembrane region" description="Helical" evidence="17">
    <location>
        <begin position="282"/>
        <end position="300"/>
    </location>
</feature>
<dbReference type="Pfam" id="PF02673">
    <property type="entry name" value="BacA"/>
    <property type="match status" value="1"/>
</dbReference>
<name>A0A3P3UDV6_9BACL</name>
<evidence type="ECO:0000256" key="9">
    <source>
        <dbReference type="ARBA" id="ARBA00022984"/>
    </source>
</evidence>
<evidence type="ECO:0000256" key="8">
    <source>
        <dbReference type="ARBA" id="ARBA00022960"/>
    </source>
</evidence>
<sequence length="302" mass="33301">MDFLHLIKAIILGMVEGLTEFAPVSSTGHMIIVDDMWLRTEQLLGSKYVANTFKVVVQLGSILAVVVVFWNRFMELLGLSRFFGKKRGSSEWSDEMMVAEDGSYQPRQLKHGGGSRLKLAQVIVGLIPAGVLGVLLENYIDEYLFSTATVLIGLVVGAVLMIVADRFAPKRAKVETVDQITYKQAFAIGLFQCLSIWPGFSRSGSTISGGVLLGLSHRAAADFTFIMAVPIMAGASALSLVKNLEYFTPAALPFFIAGFISAFVFALLSIRFFLKLINRVKLVPFAIYRILLAIVIYFVFFF</sequence>
<dbReference type="GO" id="GO:0009252">
    <property type="term" value="P:peptidoglycan biosynthetic process"/>
    <property type="evidence" value="ECO:0007669"/>
    <property type="project" value="UniProtKB-KW"/>
</dbReference>
<dbReference type="GO" id="GO:0008360">
    <property type="term" value="P:regulation of cell shape"/>
    <property type="evidence" value="ECO:0007669"/>
    <property type="project" value="UniProtKB-KW"/>
</dbReference>
<comment type="miscellaneous">
    <text evidence="17">Bacitracin is thought to be involved in the inhibition of peptidoglycan synthesis by sequestering undecaprenyl diphosphate, thereby reducing the pool of lipid carrier available.</text>
</comment>
<dbReference type="NCBIfam" id="TIGR00753">
    <property type="entry name" value="undec_PP_bacA"/>
    <property type="match status" value="1"/>
</dbReference>
<dbReference type="InterPro" id="IPR003824">
    <property type="entry name" value="UppP"/>
</dbReference>
<evidence type="ECO:0000256" key="1">
    <source>
        <dbReference type="ARBA" id="ARBA00004651"/>
    </source>
</evidence>
<keyword evidence="5 17" id="KW-1003">Cell membrane</keyword>
<evidence type="ECO:0000256" key="6">
    <source>
        <dbReference type="ARBA" id="ARBA00022692"/>
    </source>
</evidence>
<feature type="transmembrane region" description="Helical" evidence="17">
    <location>
        <begin position="117"/>
        <end position="137"/>
    </location>
</feature>
<keyword evidence="6 17" id="KW-0812">Transmembrane</keyword>
<keyword evidence="12 17" id="KW-0046">Antibiotic resistance</keyword>
<dbReference type="NCBIfam" id="NF001390">
    <property type="entry name" value="PRK00281.1-4"/>
    <property type="match status" value="1"/>
</dbReference>
<dbReference type="EMBL" id="RRCN01000001">
    <property type="protein sequence ID" value="RRJ67808.1"/>
    <property type="molecule type" value="Genomic_DNA"/>
</dbReference>
<evidence type="ECO:0000256" key="4">
    <source>
        <dbReference type="ARBA" id="ARBA00021581"/>
    </source>
</evidence>
<dbReference type="GO" id="GO:0050380">
    <property type="term" value="F:undecaprenyl-diphosphatase activity"/>
    <property type="evidence" value="ECO:0007669"/>
    <property type="project" value="UniProtKB-UniRule"/>
</dbReference>
<evidence type="ECO:0000313" key="18">
    <source>
        <dbReference type="EMBL" id="RRJ67808.1"/>
    </source>
</evidence>
<evidence type="ECO:0000313" key="19">
    <source>
        <dbReference type="Proteomes" id="UP000267017"/>
    </source>
</evidence>
<evidence type="ECO:0000256" key="14">
    <source>
        <dbReference type="ARBA" id="ARBA00032707"/>
    </source>
</evidence>
<feature type="transmembrane region" description="Helical" evidence="17">
    <location>
        <begin position="223"/>
        <end position="241"/>
    </location>
</feature>
<evidence type="ECO:0000256" key="17">
    <source>
        <dbReference type="HAMAP-Rule" id="MF_01006"/>
    </source>
</evidence>
<keyword evidence="7 17" id="KW-0378">Hydrolase</keyword>
<evidence type="ECO:0000256" key="16">
    <source>
        <dbReference type="ARBA" id="ARBA00047594"/>
    </source>
</evidence>
<dbReference type="PANTHER" id="PTHR30622:SF3">
    <property type="entry name" value="UNDECAPRENYL-DIPHOSPHATASE"/>
    <property type="match status" value="1"/>
</dbReference>
<evidence type="ECO:0000256" key="13">
    <source>
        <dbReference type="ARBA" id="ARBA00023316"/>
    </source>
</evidence>
<dbReference type="GO" id="GO:0046677">
    <property type="term" value="P:response to antibiotic"/>
    <property type="evidence" value="ECO:0007669"/>
    <property type="project" value="UniProtKB-UniRule"/>
</dbReference>
<feature type="transmembrane region" description="Helical" evidence="17">
    <location>
        <begin position="143"/>
        <end position="163"/>
    </location>
</feature>
<keyword evidence="19" id="KW-1185">Reference proteome</keyword>
<evidence type="ECO:0000256" key="5">
    <source>
        <dbReference type="ARBA" id="ARBA00022475"/>
    </source>
</evidence>
<dbReference type="Proteomes" id="UP000267017">
    <property type="component" value="Unassembled WGS sequence"/>
</dbReference>
<evidence type="ECO:0000256" key="2">
    <source>
        <dbReference type="ARBA" id="ARBA00010621"/>
    </source>
</evidence>
<organism evidence="18 19">
    <name type="scientific">Paenibacillus oralis</name>
    <dbReference type="NCBI Taxonomy" id="2490856"/>
    <lineage>
        <taxon>Bacteria</taxon>
        <taxon>Bacillati</taxon>
        <taxon>Bacillota</taxon>
        <taxon>Bacilli</taxon>
        <taxon>Bacillales</taxon>
        <taxon>Paenibacillaceae</taxon>
        <taxon>Paenibacillus</taxon>
    </lineage>
</organism>
<comment type="caution">
    <text evidence="18">The sequence shown here is derived from an EMBL/GenBank/DDBJ whole genome shotgun (WGS) entry which is preliminary data.</text>
</comment>
<dbReference type="GO" id="GO:0071555">
    <property type="term" value="P:cell wall organization"/>
    <property type="evidence" value="ECO:0007669"/>
    <property type="project" value="UniProtKB-KW"/>
</dbReference>
<dbReference type="OrthoDB" id="9808289at2"/>
<keyword evidence="13 17" id="KW-0961">Cell wall biogenesis/degradation</keyword>
<comment type="subcellular location">
    <subcellularLocation>
        <location evidence="1 17">Cell membrane</location>
        <topology evidence="1 17">Multi-pass membrane protein</topology>
    </subcellularLocation>
</comment>
<comment type="catalytic activity">
    <reaction evidence="16 17">
        <text>di-trans,octa-cis-undecaprenyl diphosphate + H2O = di-trans,octa-cis-undecaprenyl phosphate + phosphate + H(+)</text>
        <dbReference type="Rhea" id="RHEA:28094"/>
        <dbReference type="ChEBI" id="CHEBI:15377"/>
        <dbReference type="ChEBI" id="CHEBI:15378"/>
        <dbReference type="ChEBI" id="CHEBI:43474"/>
        <dbReference type="ChEBI" id="CHEBI:58405"/>
        <dbReference type="ChEBI" id="CHEBI:60392"/>
        <dbReference type="EC" id="3.6.1.27"/>
    </reaction>
</comment>
<keyword evidence="8 17" id="KW-0133">Cell shape</keyword>
<dbReference type="AlphaFoldDB" id="A0A3P3UDV6"/>
<evidence type="ECO:0000256" key="12">
    <source>
        <dbReference type="ARBA" id="ARBA00023251"/>
    </source>
</evidence>
<keyword evidence="11 17" id="KW-0472">Membrane</keyword>
<accession>A0A3P3UDV6</accession>
<reference evidence="18 19" key="1">
    <citation type="submission" date="2018-11" db="EMBL/GenBank/DDBJ databases">
        <title>Genome sequencing of Paenibacillus sp. KCOM 3021 (= ChDC PVNT-B20).</title>
        <authorList>
            <person name="Kook J.-K."/>
            <person name="Park S.-N."/>
            <person name="Lim Y.K."/>
        </authorList>
    </citation>
    <scope>NUCLEOTIDE SEQUENCE [LARGE SCALE GENOMIC DNA]</scope>
    <source>
        <strain evidence="18 19">KCOM 3021</strain>
    </source>
</reference>
<dbReference type="GO" id="GO:0005886">
    <property type="term" value="C:plasma membrane"/>
    <property type="evidence" value="ECO:0007669"/>
    <property type="project" value="UniProtKB-SubCell"/>
</dbReference>
<dbReference type="EC" id="3.6.1.27" evidence="3 17"/>